<evidence type="ECO:0000313" key="2">
    <source>
        <dbReference type="EMBL" id="KAF7818757.1"/>
    </source>
</evidence>
<dbReference type="AlphaFoldDB" id="A0A834TB73"/>
<dbReference type="PANTHER" id="PTHR46213">
    <property type="entry name" value="TRANSCRIPTIONAL ACTIVATOR DEMETER"/>
    <property type="match status" value="1"/>
</dbReference>
<feature type="compositionally biased region" description="Polar residues" evidence="1">
    <location>
        <begin position="336"/>
        <end position="350"/>
    </location>
</feature>
<proteinExistence type="predicted"/>
<name>A0A834TB73_9FABA</name>
<gene>
    <name evidence="2" type="ORF">G2W53_024212</name>
</gene>
<feature type="compositionally biased region" description="Polar residues" evidence="1">
    <location>
        <begin position="759"/>
        <end position="771"/>
    </location>
</feature>
<accession>A0A834TB73</accession>
<feature type="region of interest" description="Disordered" evidence="1">
    <location>
        <begin position="336"/>
        <end position="358"/>
    </location>
</feature>
<evidence type="ECO:0000256" key="1">
    <source>
        <dbReference type="SAM" id="MobiDB-lite"/>
    </source>
</evidence>
<feature type="compositionally biased region" description="Polar residues" evidence="1">
    <location>
        <begin position="1036"/>
        <end position="1048"/>
    </location>
</feature>
<feature type="compositionally biased region" description="Low complexity" evidence="1">
    <location>
        <begin position="167"/>
        <end position="178"/>
    </location>
</feature>
<sequence length="1124" mass="123476">MEVGESASAVTGIGSDGGGTCVKPSFDHLLAMADEAYLHFTAIHPPTQNPFIPIFESQSDPLPNPTTTLQEPQGANTGCFRKIISQFAPPRPDNSIRGEQPRDENPRENVNMHLGKGMVMEETQVAPSSSLSNINSLGSKPNANLIMNSKGKDLVTTQDGLEKAVKQSSQNDSNSSDSGNLTAQMGVPKRKSCATFEHADASCMNLIGSHYNDLHAYQTLLCVQFPNVRKKKRSEKGPPANTAATSSLSPAKDVRLATYPQVDASAHLYASSSKCLISCEYNSVEVPATFETTDGANHDKFQACESILSSQKRPTKRRSRAPSKFHDFAPRTTSWNCNIRPNHLTKQPSNSDRKTIEDAERPTTAIDALVAEMRASLTKKKRTSKKNTNTLVSSAHSSTNQMQLHHKSLLHSYHLSLAESLGATHQVTWKNMHMIDAQTEKFRHLVINREVRDNASHGQQNALVPYNQQNQNNKTPVHGNGTIITIDSSSQETQGANTGCYRKTISQFAPPKPDNSITGESRRVCTTDLLTLVDAASGHFTATHGEGVNMKTSDRLESAGSVMSIGTDDRGTCVLPNFEIFEKNMSFADLLALADSASGHFTATHLGTNYGVRNPFIPISKSLSHNSVSLEQNSISSLDCCPQQPQGTYTGCYSKAISQFAPPTPDKAIRGESRRVAGMQINVEEEKNIPSTKLDNKTPDKRELSEPVIGSSLAAVYTPLKNHKLDKGVRHCFDLSQPPSKESPTGRSAYMKRKGLDKASTTPRTKVTGESTEPVMPESIIKSSCGSLNFESGEQPTDENFALKEHVTMQLAPSTSICNDNSVGAKRNANVIKNSRRKDLVTKVGHEKTVTRSSQNDSNSSKLVNLMAGLQIGVTKRKHSAAIERADTSYMNLIGEHYNGLHAYQTMLWDQFPNVRKKRKGSLTNISSPGAKPNANFIRNSKGKDLVTTQDGHDKTITQTQSRPTIRRSRAPTRICDSAPLTTSRNCNILPNHLTKQRSNSQRKTSKDAKRPLLAINGLVAEMRALLKKKKKQPTKRNANTQVCSAHSSRGEMKMHHKFLLGGNHRSLAKSLGAAQKVTSKNRHNIKGEVRDIESQKQQNAPVPYKPENQNDNTYPRRWYYNYP</sequence>
<keyword evidence="3" id="KW-1185">Reference proteome</keyword>
<evidence type="ECO:0000313" key="3">
    <source>
        <dbReference type="Proteomes" id="UP000634136"/>
    </source>
</evidence>
<dbReference type="Proteomes" id="UP000634136">
    <property type="component" value="Unassembled WGS sequence"/>
</dbReference>
<protein>
    <submittedName>
        <fullName evidence="2">Protein ROS1-like</fullName>
    </submittedName>
</protein>
<dbReference type="InterPro" id="IPR044811">
    <property type="entry name" value="DME/ROS1"/>
</dbReference>
<dbReference type="EMBL" id="JAAIUW010000008">
    <property type="protein sequence ID" value="KAF7818757.1"/>
    <property type="molecule type" value="Genomic_DNA"/>
</dbReference>
<dbReference type="GO" id="GO:0019104">
    <property type="term" value="F:DNA N-glycosylase activity"/>
    <property type="evidence" value="ECO:0007669"/>
    <property type="project" value="InterPro"/>
</dbReference>
<feature type="region of interest" description="Disordered" evidence="1">
    <location>
        <begin position="163"/>
        <end position="185"/>
    </location>
</feature>
<feature type="region of interest" description="Disordered" evidence="1">
    <location>
        <begin position="734"/>
        <end position="774"/>
    </location>
</feature>
<feature type="compositionally biased region" description="Polar residues" evidence="1">
    <location>
        <begin position="737"/>
        <end position="746"/>
    </location>
</feature>
<organism evidence="2 3">
    <name type="scientific">Senna tora</name>
    <dbReference type="NCBI Taxonomy" id="362788"/>
    <lineage>
        <taxon>Eukaryota</taxon>
        <taxon>Viridiplantae</taxon>
        <taxon>Streptophyta</taxon>
        <taxon>Embryophyta</taxon>
        <taxon>Tracheophyta</taxon>
        <taxon>Spermatophyta</taxon>
        <taxon>Magnoliopsida</taxon>
        <taxon>eudicotyledons</taxon>
        <taxon>Gunneridae</taxon>
        <taxon>Pentapetalae</taxon>
        <taxon>rosids</taxon>
        <taxon>fabids</taxon>
        <taxon>Fabales</taxon>
        <taxon>Fabaceae</taxon>
        <taxon>Caesalpinioideae</taxon>
        <taxon>Cassia clade</taxon>
        <taxon>Senna</taxon>
    </lineage>
</organism>
<dbReference type="GO" id="GO:0141166">
    <property type="term" value="P:chromosomal 5-methylcytosine DNA demethylation pathway"/>
    <property type="evidence" value="ECO:0007669"/>
    <property type="project" value="InterPro"/>
</dbReference>
<feature type="region of interest" description="Disordered" evidence="1">
    <location>
        <begin position="87"/>
        <end position="107"/>
    </location>
</feature>
<feature type="region of interest" description="Disordered" evidence="1">
    <location>
        <begin position="1087"/>
        <end position="1124"/>
    </location>
</feature>
<reference evidence="2" key="1">
    <citation type="submission" date="2020-09" db="EMBL/GenBank/DDBJ databases">
        <title>Genome-Enabled Discovery of Anthraquinone Biosynthesis in Senna tora.</title>
        <authorList>
            <person name="Kang S.-H."/>
            <person name="Pandey R.P."/>
            <person name="Lee C.-M."/>
            <person name="Sim J.-S."/>
            <person name="Jeong J.-T."/>
            <person name="Choi B.-S."/>
            <person name="Jung M."/>
            <person name="Ginzburg D."/>
            <person name="Zhao K."/>
            <person name="Won S.Y."/>
            <person name="Oh T.-J."/>
            <person name="Yu Y."/>
            <person name="Kim N.-H."/>
            <person name="Lee O.R."/>
            <person name="Lee T.-H."/>
            <person name="Bashyal P."/>
            <person name="Kim T.-S."/>
            <person name="Lee W.-H."/>
            <person name="Kawkins C."/>
            <person name="Kim C.-K."/>
            <person name="Kim J.S."/>
            <person name="Ahn B.O."/>
            <person name="Rhee S.Y."/>
            <person name="Sohng J.K."/>
        </authorList>
    </citation>
    <scope>NUCLEOTIDE SEQUENCE</scope>
    <source>
        <tissue evidence="2">Leaf</tissue>
    </source>
</reference>
<dbReference type="PANTHER" id="PTHR46213:SF13">
    <property type="entry name" value="DEMETER-LIKE PROTEIN 2-RELATED"/>
    <property type="match status" value="1"/>
</dbReference>
<comment type="caution">
    <text evidence="2">The sequence shown here is derived from an EMBL/GenBank/DDBJ whole genome shotgun (WGS) entry which is preliminary data.</text>
</comment>
<feature type="compositionally biased region" description="Basic and acidic residues" evidence="1">
    <location>
        <begin position="94"/>
        <end position="107"/>
    </location>
</feature>
<dbReference type="GO" id="GO:0035514">
    <property type="term" value="F:DNA demethylase activity"/>
    <property type="evidence" value="ECO:0007669"/>
    <property type="project" value="InterPro"/>
</dbReference>
<feature type="region of interest" description="Disordered" evidence="1">
    <location>
        <begin position="1029"/>
        <end position="1051"/>
    </location>
</feature>